<keyword evidence="9" id="KW-1185">Reference proteome</keyword>
<evidence type="ECO:0000256" key="3">
    <source>
        <dbReference type="ARBA" id="ARBA00023002"/>
    </source>
</evidence>
<evidence type="ECO:0000256" key="2">
    <source>
        <dbReference type="ARBA" id="ARBA00022729"/>
    </source>
</evidence>
<gene>
    <name evidence="8" type="ORF">OD750_008750</name>
</gene>
<organism evidence="8 9">
    <name type="scientific">Tahibacter soli</name>
    <dbReference type="NCBI Taxonomy" id="2983605"/>
    <lineage>
        <taxon>Bacteria</taxon>
        <taxon>Pseudomonadati</taxon>
        <taxon>Pseudomonadota</taxon>
        <taxon>Gammaproteobacteria</taxon>
        <taxon>Lysobacterales</taxon>
        <taxon>Rhodanobacteraceae</taxon>
        <taxon>Tahibacter</taxon>
    </lineage>
</organism>
<feature type="chain" id="PRO_5040743853" evidence="6">
    <location>
        <begin position="24"/>
        <end position="319"/>
    </location>
</feature>
<keyword evidence="5" id="KW-0676">Redox-active center</keyword>
<dbReference type="GO" id="GO:0016491">
    <property type="term" value="F:oxidoreductase activity"/>
    <property type="evidence" value="ECO:0007669"/>
    <property type="project" value="UniProtKB-KW"/>
</dbReference>
<reference evidence="8" key="1">
    <citation type="submission" date="2023-02" db="EMBL/GenBank/DDBJ databases">
        <title>Tahibacter soli sp. nov. isolated from soil.</title>
        <authorList>
            <person name="Baek J.H."/>
            <person name="Lee J.K."/>
            <person name="Choi D.G."/>
            <person name="Jeon C.O."/>
        </authorList>
    </citation>
    <scope>NUCLEOTIDE SEQUENCE</scope>
    <source>
        <strain evidence="8">BL</strain>
    </source>
</reference>
<feature type="signal peptide" evidence="6">
    <location>
        <begin position="1"/>
        <end position="23"/>
    </location>
</feature>
<protein>
    <submittedName>
        <fullName evidence="8">Thioredoxin domain-containing protein</fullName>
    </submittedName>
</protein>
<evidence type="ECO:0000256" key="1">
    <source>
        <dbReference type="ARBA" id="ARBA00005791"/>
    </source>
</evidence>
<dbReference type="Proteomes" id="UP001139971">
    <property type="component" value="Unassembled WGS sequence"/>
</dbReference>
<keyword evidence="3" id="KW-0560">Oxidoreductase</keyword>
<comment type="caution">
    <text evidence="8">The sequence shown here is derived from an EMBL/GenBank/DDBJ whole genome shotgun (WGS) entry which is preliminary data.</text>
</comment>
<keyword evidence="2 6" id="KW-0732">Signal</keyword>
<dbReference type="PANTHER" id="PTHR13887:SF14">
    <property type="entry name" value="DISULFIDE BOND FORMATION PROTEIN D"/>
    <property type="match status" value="1"/>
</dbReference>
<evidence type="ECO:0000256" key="6">
    <source>
        <dbReference type="SAM" id="SignalP"/>
    </source>
</evidence>
<dbReference type="Gene3D" id="3.40.30.10">
    <property type="entry name" value="Glutaredoxin"/>
    <property type="match status" value="1"/>
</dbReference>
<dbReference type="InterPro" id="IPR013766">
    <property type="entry name" value="Thioredoxin_domain"/>
</dbReference>
<evidence type="ECO:0000256" key="4">
    <source>
        <dbReference type="ARBA" id="ARBA00023157"/>
    </source>
</evidence>
<proteinExistence type="inferred from homology"/>
<evidence type="ECO:0000259" key="7">
    <source>
        <dbReference type="PROSITE" id="PS51352"/>
    </source>
</evidence>
<feature type="domain" description="Thioredoxin" evidence="7">
    <location>
        <begin position="94"/>
        <end position="311"/>
    </location>
</feature>
<dbReference type="RefSeq" id="WP_263545031.1">
    <property type="nucleotide sequence ID" value="NZ_JAOVZO020000014.1"/>
</dbReference>
<dbReference type="PANTHER" id="PTHR13887">
    <property type="entry name" value="GLUTATHIONE S-TRANSFERASE KAPPA"/>
    <property type="match status" value="1"/>
</dbReference>
<dbReference type="Pfam" id="PF13462">
    <property type="entry name" value="Thioredoxin_4"/>
    <property type="match status" value="1"/>
</dbReference>
<dbReference type="PROSITE" id="PS51352">
    <property type="entry name" value="THIOREDOXIN_2"/>
    <property type="match status" value="1"/>
</dbReference>
<dbReference type="InterPro" id="IPR036249">
    <property type="entry name" value="Thioredoxin-like_sf"/>
</dbReference>
<sequence>MSLRFAFACRFVFLAAAALPAAAQTPAPPEPPAPPLHQQIVANLVFQFPQLANAGPSVESLSPPGVDGLRTGTLKFDKGRTQQFMLSERGTLYLLQGKPIEILDVAALDAAKAQREQTQAKEAAERHAQLAKATAGVAHRGNAKAKITLVEFSDYQCPYCARASKAVDELLAARGADVRYVVMPFPLDSIHPWARNAALAAQCAQQQKADAFWALNDAYYNQQGTFNKDNVLPKSRELVAAAKLDLKRWDACVGNPESKDYASALAAIDASVALGRAIGVNATPSFYVNGRKFAGVPSAQALANYLADAPGAAQGAPKP</sequence>
<keyword evidence="4" id="KW-1015">Disulfide bond</keyword>
<dbReference type="AlphaFoldDB" id="A0A9X3YK24"/>
<evidence type="ECO:0000256" key="5">
    <source>
        <dbReference type="ARBA" id="ARBA00023284"/>
    </source>
</evidence>
<dbReference type="SUPFAM" id="SSF52833">
    <property type="entry name" value="Thioredoxin-like"/>
    <property type="match status" value="1"/>
</dbReference>
<evidence type="ECO:0000313" key="8">
    <source>
        <dbReference type="EMBL" id="MDC8012635.1"/>
    </source>
</evidence>
<accession>A0A9X3YK24</accession>
<dbReference type="InterPro" id="IPR012336">
    <property type="entry name" value="Thioredoxin-like_fold"/>
</dbReference>
<evidence type="ECO:0000313" key="9">
    <source>
        <dbReference type="Proteomes" id="UP001139971"/>
    </source>
</evidence>
<name>A0A9X3YK24_9GAMM</name>
<comment type="similarity">
    <text evidence="1">Belongs to the thioredoxin family. DsbA subfamily.</text>
</comment>
<dbReference type="EMBL" id="JAOVZO020000014">
    <property type="protein sequence ID" value="MDC8012635.1"/>
    <property type="molecule type" value="Genomic_DNA"/>
</dbReference>